<dbReference type="PROSITE" id="PS00012">
    <property type="entry name" value="PHOSPHOPANTETHEINE"/>
    <property type="match status" value="2"/>
</dbReference>
<dbReference type="Gene3D" id="3.30.300.30">
    <property type="match status" value="2"/>
</dbReference>
<dbReference type="InterPro" id="IPR000873">
    <property type="entry name" value="AMP-dep_synth/lig_dom"/>
</dbReference>
<dbReference type="GO" id="GO:0005737">
    <property type="term" value="C:cytoplasm"/>
    <property type="evidence" value="ECO:0007669"/>
    <property type="project" value="TreeGrafter"/>
</dbReference>
<keyword evidence="3" id="KW-0436">Ligase</keyword>
<dbReference type="CDD" id="cd05918">
    <property type="entry name" value="A_NRPS_SidN3_like"/>
    <property type="match status" value="2"/>
</dbReference>
<evidence type="ECO:0000313" key="6">
    <source>
        <dbReference type="EMBL" id="KAK1758069.1"/>
    </source>
</evidence>
<dbReference type="InterPro" id="IPR042099">
    <property type="entry name" value="ANL_N_sf"/>
</dbReference>
<evidence type="ECO:0000256" key="3">
    <source>
        <dbReference type="ARBA" id="ARBA00022598"/>
    </source>
</evidence>
<keyword evidence="1" id="KW-0596">Phosphopantetheine</keyword>
<dbReference type="CDD" id="cd19545">
    <property type="entry name" value="FUM14_C_NRPS-like"/>
    <property type="match status" value="1"/>
</dbReference>
<proteinExistence type="predicted"/>
<dbReference type="Pfam" id="PF00668">
    <property type="entry name" value="Condensation"/>
    <property type="match status" value="2"/>
</dbReference>
<comment type="caution">
    <text evidence="6">The sequence shown here is derived from an EMBL/GenBank/DDBJ whole genome shotgun (WGS) entry which is preliminary data.</text>
</comment>
<dbReference type="InterPro" id="IPR006162">
    <property type="entry name" value="Ppantetheine_attach_site"/>
</dbReference>
<dbReference type="InterPro" id="IPR020845">
    <property type="entry name" value="AMP-binding_CS"/>
</dbReference>
<evidence type="ECO:0000256" key="1">
    <source>
        <dbReference type="ARBA" id="ARBA00022450"/>
    </source>
</evidence>
<dbReference type="SMART" id="SM00823">
    <property type="entry name" value="PKS_PP"/>
    <property type="match status" value="2"/>
</dbReference>
<protein>
    <recommendedName>
        <fullName evidence="5">Carrier domain-containing protein</fullName>
    </recommendedName>
</protein>
<name>A0AAJ0FDW4_9PEZI</name>
<dbReference type="GO" id="GO:0043041">
    <property type="term" value="P:amino acid activation for nonribosomal peptide biosynthetic process"/>
    <property type="evidence" value="ECO:0007669"/>
    <property type="project" value="TreeGrafter"/>
</dbReference>
<dbReference type="InterPro" id="IPR023213">
    <property type="entry name" value="CAT-like_dom_sf"/>
</dbReference>
<evidence type="ECO:0000313" key="7">
    <source>
        <dbReference type="Proteomes" id="UP001239445"/>
    </source>
</evidence>
<dbReference type="InterPro" id="IPR010071">
    <property type="entry name" value="AA_adenyl_dom"/>
</dbReference>
<dbReference type="PROSITE" id="PS50075">
    <property type="entry name" value="CARRIER"/>
    <property type="match status" value="2"/>
</dbReference>
<dbReference type="GO" id="GO:0016874">
    <property type="term" value="F:ligase activity"/>
    <property type="evidence" value="ECO:0007669"/>
    <property type="project" value="UniProtKB-KW"/>
</dbReference>
<feature type="domain" description="Carrier" evidence="5">
    <location>
        <begin position="1685"/>
        <end position="1765"/>
    </location>
</feature>
<dbReference type="PANTHER" id="PTHR45527">
    <property type="entry name" value="NONRIBOSOMAL PEPTIDE SYNTHETASE"/>
    <property type="match status" value="1"/>
</dbReference>
<dbReference type="Gene3D" id="3.30.559.10">
    <property type="entry name" value="Chloramphenicol acetyltransferase-like domain"/>
    <property type="match status" value="2"/>
</dbReference>
<dbReference type="InterPro" id="IPR020806">
    <property type="entry name" value="PKS_PP-bd"/>
</dbReference>
<gene>
    <name evidence="6" type="ORF">QBC47DRAFT_450403</name>
</gene>
<sequence length="2191" mass="239652">MVPLCFEKSMWTVVAMLAVLKAGGTFVLLDASQPLARLEAIISQINNDNTVALASASLLSLCQKLPVRNILVVDALAIADLDTAGSHQKEQPATTVQPGDAAYAVFTSGTTGTPKGVMIEHRQLVTSAVNCGNHMGFRDRPRVLQFASYAFDACILETITTLVYGGTICVPSEWERKNAIVPVMRRLEVTTAFFTPSLLTNLAIKTDDIPSLNTLIVGGESIPSSLVEYWSPRLRLILAYGPTECCVICFTTEASQQHAIAPGELGRPFGARAWIVKEDDYNQLAEIGEPGELLIEGPILARGYLNDAQKTAKQFILGPTWTADSQQPGGGRFYRTGDLARYLDDDGTIGYVGRIDNQVKIRGQRLELSEVEQQLCTCLAGFGYEEACGHLVVVEAVSFPASSSKQLVAFISLSSATDTMGCFDWGKATDDGDGVRLTTSPAKRKRFNNLVSTVMSLMEQVLPRYAVPTVYLPLHDVPFAISGKVDRKRLRTLAAEFSVKELAVFVRPSRGHKKNGPATADENNALTCLRSLWAQTFHAADLDITPDDDFLSLGGDSVLAIKLASAARTTGLDLTVDTIFKHPVLSDMAAACHKLSANGNYSEDIVPPFSLCRDDEPGDLADILEQAASQCGVSKEHIEDVYPCSLMQLGLLASSIQDPDTYVMDLTYKIPPWVDTGRLRDAWEAVARRTEVLRTRFIEHAAGMQQVVVCREYNQGRCLDWETITVTDSVVADGHVISSIPPIQKRRKMRKMMCLGQPMSSFTLLHYTHEDQNSESFLVWKVHHALVDGWSAGLIATSVEQEYMSSSSGTGSPGICSAPPSTRFNRFIRHVRDIERDTAGTAREFWKHQLTDAPVTIFPSALEAPSRDAHTSIRNTVVLERKMPSFRREAVTAGTMVQAAWVLLAGIYSNASDVVVGMTVNGRTEPLPQIDVIAGPTIATVPFRVKFEPEQELSAFLGSVREQYLAILPFQQYGFQNIQRVIGDAAAACTFRSLLVIQSANEDESLREVLRERTHKLPSVDSTLIMECDVSGDESMVLRATFDDKDFSHGQVRRIFLQLEDLLERIQSSDSTTRVSDLQKIGDADMRQIAKWNPDAAEALKTYESCVHDLIHDRARQTSGRTDAAICAWDGELTYAALDEHATRLAHHLQKSYNVGPESLVAIAFEKSMWVVVAMLAVLKAGGGCVPMDPTSPSGRLETLLGGIGANSANLILTSSTHAGHLCGLKTSAAARVLVINQSLIDTLDEEHTEIPPAILSPSATPSTTAFVVFTSGTTGQPKGIVLEHRAFVSSAIAHGSFIKLNRYARVLQFAAHTFDVSIGDMFATLIHGGCVCIPSDHDRLNNLGGAITSLRATHASLTPTVSTSSLSLLPEDVPTLQVLVSAGEAMTREVIDKWAGHVELVNMYGPAECSVYCIGKGIIKKGERHFRDIGRGVGAVTWIVDPRDPDRLVPIGAVGEILIEGPVLARGYLGNEAQTGASFITDPAWLRSITTGPGAAAGRRFYLTGDLAAYNSDGCLVGMGRKDDDGAGQVKLHGQRLEIGEVEYQMRQGLMAYDGARGEAAATMATPSGGQKTLVGFIVTPDQAELAPDSGLMATGHEALRHFTKLRACVEKTLASNLPRFMIPALYIPLMKLPLSASGKIDRKRLQALVANHTAAELSKFGGPQQQPATKQSELKGDRKRPLNQTERIIGDLWKVLLQTDDSGDTNANDIDIDTNFFHLGGNSVTAMRLVALARRQHGLTLSVSDTFKHPILSDLACKVQETIMNQAPITPEQDNDIAPFSLLHQDDDPSELSRMAARQCQIQETQIEDIYPCTPMAGWYALGALEDRLPGQARDYQWHGAYRLPPSIDVARFQAVWDAATPHGLYQVVVDEPAWWTPTNSWDSVEAFLEHERFDNMELGSRQLRLAILEISETEKYFVIAALHSIYDGWSLNLLFHEIETAYFSSSPTPPPPSYRRYVKYITRDLDRAAIAAHWTAYLAGATTPGFLSEYPQKRCMHTLEPPSSSYRVETTIPFSPSHIARTSSIATLPRMAEMAVALALARDTGTDEIVISALRTCRDGAPAELCVGDIVGPTLTLVPLRVRIDRTQTVRDLLATYQAGQLEDARLGAKRLGLRLERTLGTWEEPWGFYVELDLGAGSAYLCLSSYERFLSVERGERQHAAVRAILGRMMEVVWAEPEFTVGELLEV</sequence>
<dbReference type="GO" id="GO:0044550">
    <property type="term" value="P:secondary metabolite biosynthetic process"/>
    <property type="evidence" value="ECO:0007669"/>
    <property type="project" value="TreeGrafter"/>
</dbReference>
<dbReference type="Pfam" id="PF00501">
    <property type="entry name" value="AMP-binding"/>
    <property type="match status" value="2"/>
</dbReference>
<dbReference type="Proteomes" id="UP001239445">
    <property type="component" value="Unassembled WGS sequence"/>
</dbReference>
<dbReference type="InterPro" id="IPR045851">
    <property type="entry name" value="AMP-bd_C_sf"/>
</dbReference>
<dbReference type="Gene3D" id="3.30.559.30">
    <property type="entry name" value="Nonribosomal peptide synthetase, condensation domain"/>
    <property type="match status" value="2"/>
</dbReference>
<feature type="domain" description="Carrier" evidence="5">
    <location>
        <begin position="520"/>
        <end position="596"/>
    </location>
</feature>
<dbReference type="PANTHER" id="PTHR45527:SF1">
    <property type="entry name" value="FATTY ACID SYNTHASE"/>
    <property type="match status" value="1"/>
</dbReference>
<feature type="region of interest" description="Disordered" evidence="4">
    <location>
        <begin position="1660"/>
        <end position="1683"/>
    </location>
</feature>
<dbReference type="NCBIfam" id="TIGR01733">
    <property type="entry name" value="AA-adenyl-dom"/>
    <property type="match status" value="2"/>
</dbReference>
<keyword evidence="7" id="KW-1185">Reference proteome</keyword>
<dbReference type="InterPro" id="IPR009081">
    <property type="entry name" value="PP-bd_ACP"/>
</dbReference>
<dbReference type="Pfam" id="PF00550">
    <property type="entry name" value="PP-binding"/>
    <property type="match status" value="2"/>
</dbReference>
<dbReference type="EMBL" id="MU839829">
    <property type="protein sequence ID" value="KAK1758069.1"/>
    <property type="molecule type" value="Genomic_DNA"/>
</dbReference>
<organism evidence="6 7">
    <name type="scientific">Echria macrotheca</name>
    <dbReference type="NCBI Taxonomy" id="438768"/>
    <lineage>
        <taxon>Eukaryota</taxon>
        <taxon>Fungi</taxon>
        <taxon>Dikarya</taxon>
        <taxon>Ascomycota</taxon>
        <taxon>Pezizomycotina</taxon>
        <taxon>Sordariomycetes</taxon>
        <taxon>Sordariomycetidae</taxon>
        <taxon>Sordariales</taxon>
        <taxon>Schizotheciaceae</taxon>
        <taxon>Echria</taxon>
    </lineage>
</organism>
<dbReference type="GO" id="GO:0031177">
    <property type="term" value="F:phosphopantetheine binding"/>
    <property type="evidence" value="ECO:0007669"/>
    <property type="project" value="InterPro"/>
</dbReference>
<dbReference type="Gene3D" id="1.10.1200.10">
    <property type="entry name" value="ACP-like"/>
    <property type="match status" value="2"/>
</dbReference>
<dbReference type="Gene3D" id="3.40.50.12780">
    <property type="entry name" value="N-terminal domain of ligase-like"/>
    <property type="match status" value="2"/>
</dbReference>
<keyword evidence="2" id="KW-0597">Phosphoprotein</keyword>
<dbReference type="SUPFAM" id="SSF47336">
    <property type="entry name" value="ACP-like"/>
    <property type="match status" value="2"/>
</dbReference>
<dbReference type="InterPro" id="IPR036736">
    <property type="entry name" value="ACP-like_sf"/>
</dbReference>
<dbReference type="SUPFAM" id="SSF56801">
    <property type="entry name" value="Acetyl-CoA synthetase-like"/>
    <property type="match status" value="2"/>
</dbReference>
<reference evidence="6" key="1">
    <citation type="submission" date="2023-06" db="EMBL/GenBank/DDBJ databases">
        <title>Genome-scale phylogeny and comparative genomics of the fungal order Sordariales.</title>
        <authorList>
            <consortium name="Lawrence Berkeley National Laboratory"/>
            <person name="Hensen N."/>
            <person name="Bonometti L."/>
            <person name="Westerberg I."/>
            <person name="Brannstrom I.O."/>
            <person name="Guillou S."/>
            <person name="Cros-Aarteil S."/>
            <person name="Calhoun S."/>
            <person name="Haridas S."/>
            <person name="Kuo A."/>
            <person name="Mondo S."/>
            <person name="Pangilinan J."/>
            <person name="Riley R."/>
            <person name="Labutti K."/>
            <person name="Andreopoulos B."/>
            <person name="Lipzen A."/>
            <person name="Chen C."/>
            <person name="Yanf M."/>
            <person name="Daum C."/>
            <person name="Ng V."/>
            <person name="Clum A."/>
            <person name="Steindorff A."/>
            <person name="Ohm R."/>
            <person name="Martin F."/>
            <person name="Silar P."/>
            <person name="Natvig D."/>
            <person name="Lalanne C."/>
            <person name="Gautier V."/>
            <person name="Ament-Velasquez S.L."/>
            <person name="Kruys A."/>
            <person name="Hutchinson M.I."/>
            <person name="Powell A.J."/>
            <person name="Barry K."/>
            <person name="Miller A.N."/>
            <person name="Grigoriev I.V."/>
            <person name="Debuchy R."/>
            <person name="Gladieux P."/>
            <person name="Thoren M.H."/>
            <person name="Johannesson H."/>
        </authorList>
    </citation>
    <scope>NUCLEOTIDE SEQUENCE</scope>
    <source>
        <strain evidence="6">PSN4</strain>
    </source>
</reference>
<dbReference type="FunFam" id="3.40.50.12780:FF:000014">
    <property type="entry name" value="Nonribosomal peptide synthetase 1"/>
    <property type="match status" value="1"/>
</dbReference>
<dbReference type="InterPro" id="IPR001242">
    <property type="entry name" value="Condensation_dom"/>
</dbReference>
<dbReference type="PROSITE" id="PS00455">
    <property type="entry name" value="AMP_BINDING"/>
    <property type="match status" value="1"/>
</dbReference>
<evidence type="ECO:0000259" key="5">
    <source>
        <dbReference type="PROSITE" id="PS50075"/>
    </source>
</evidence>
<evidence type="ECO:0000256" key="2">
    <source>
        <dbReference type="ARBA" id="ARBA00022553"/>
    </source>
</evidence>
<dbReference type="SUPFAM" id="SSF52777">
    <property type="entry name" value="CoA-dependent acyltransferases"/>
    <property type="match status" value="4"/>
</dbReference>
<accession>A0AAJ0FDW4</accession>
<evidence type="ECO:0000256" key="4">
    <source>
        <dbReference type="SAM" id="MobiDB-lite"/>
    </source>
</evidence>
<dbReference type="FunFam" id="3.30.300.30:FF:000015">
    <property type="entry name" value="Nonribosomal peptide synthase SidD"/>
    <property type="match status" value="2"/>
</dbReference>